<sequence length="251" mass="26885">MLVLAVSPDAQAQSFCASDGQPRPVRLMERFINADCGDCWSDPATPVPGRNAVALDWVIPGSLGDDAPLSAVATRDALARLEALKESVPLKTTTARHAIKGIQGASLRVAHGLPVSGYLGASIELKPISSAARQPLNAWLALVETLPVGLEGSPVERNLVRNVLTRTWDGRKQLSKDEQNRLFETRSMNIAPAASPDRLRVIGWVEDEKGRVLLAAQSRCAVLHLETRSARPSNTPVRILPPAQPAGHASP</sequence>
<reference evidence="2" key="1">
    <citation type="submission" date="2024-05" db="EMBL/GenBank/DDBJ databases">
        <authorList>
            <person name="Bunk B."/>
            <person name="Swiderski J."/>
            <person name="Sproer C."/>
            <person name="Thiel V."/>
        </authorList>
    </citation>
    <scope>NUCLEOTIDE SEQUENCE</scope>
    <source>
        <strain evidence="2">DSM 17735</strain>
    </source>
</reference>
<accession>A0AAU7LMN6</accession>
<feature type="region of interest" description="Disordered" evidence="1">
    <location>
        <begin position="231"/>
        <end position="251"/>
    </location>
</feature>
<protein>
    <submittedName>
        <fullName evidence="2">Uncharacterized protein</fullName>
    </submittedName>
</protein>
<gene>
    <name evidence="2" type="ORF">ABLV49_13230</name>
</gene>
<evidence type="ECO:0000256" key="1">
    <source>
        <dbReference type="SAM" id="MobiDB-lite"/>
    </source>
</evidence>
<name>A0AAU7LMN6_9BURK</name>
<evidence type="ECO:0000313" key="2">
    <source>
        <dbReference type="EMBL" id="XBP68865.1"/>
    </source>
</evidence>
<dbReference type="RefSeq" id="WP_349277048.1">
    <property type="nucleotide sequence ID" value="NZ_CBCSCU010000014.1"/>
</dbReference>
<organism evidence="2">
    <name type="scientific">Polaromonas hydrogenivorans</name>
    <dbReference type="NCBI Taxonomy" id="335476"/>
    <lineage>
        <taxon>Bacteria</taxon>
        <taxon>Pseudomonadati</taxon>
        <taxon>Pseudomonadota</taxon>
        <taxon>Betaproteobacteria</taxon>
        <taxon>Burkholderiales</taxon>
        <taxon>Comamonadaceae</taxon>
        <taxon>Polaromonas</taxon>
    </lineage>
</organism>
<dbReference type="EMBL" id="CP157675">
    <property type="protein sequence ID" value="XBP68865.1"/>
    <property type="molecule type" value="Genomic_DNA"/>
</dbReference>
<proteinExistence type="predicted"/>
<dbReference type="AlphaFoldDB" id="A0AAU7LMN6"/>